<proteinExistence type="predicted"/>
<keyword evidence="2" id="KW-1185">Reference proteome</keyword>
<gene>
    <name evidence="1" type="ORF">KIMC2_01880</name>
</gene>
<evidence type="ECO:0000313" key="2">
    <source>
        <dbReference type="Proteomes" id="UP001321804"/>
    </source>
</evidence>
<dbReference type="EMBL" id="AP026801">
    <property type="protein sequence ID" value="BDR55626.1"/>
    <property type="molecule type" value="Genomic_DNA"/>
</dbReference>
<reference evidence="1 2" key="1">
    <citation type="journal article" date="2023" name="Microbiol. Spectr.">
        <title>Symbiosis of Carpenter Bees with Uncharacterized Lactic Acid Bacteria Showing NAD Auxotrophy.</title>
        <authorList>
            <person name="Kawasaki S."/>
            <person name="Ozawa K."/>
            <person name="Mori T."/>
            <person name="Yamamoto A."/>
            <person name="Ito M."/>
            <person name="Ohkuma M."/>
            <person name="Sakamoto M."/>
            <person name="Matsutani M."/>
        </authorList>
    </citation>
    <scope>NUCLEOTIDE SEQUENCE [LARGE SCALE GENOMIC DNA]</scope>
    <source>
        <strain evidence="1 2">KimC2</strain>
    </source>
</reference>
<evidence type="ECO:0000313" key="1">
    <source>
        <dbReference type="EMBL" id="BDR55626.1"/>
    </source>
</evidence>
<organism evidence="1 2">
    <name type="scientific">Xylocopilactobacillus apis</name>
    <dbReference type="NCBI Taxonomy" id="2932183"/>
    <lineage>
        <taxon>Bacteria</taxon>
        <taxon>Bacillati</taxon>
        <taxon>Bacillota</taxon>
        <taxon>Bacilli</taxon>
        <taxon>Lactobacillales</taxon>
        <taxon>Lactobacillaceae</taxon>
        <taxon>Xylocopilactobacillus</taxon>
    </lineage>
</organism>
<accession>A0AAU9CTD6</accession>
<protein>
    <submittedName>
        <fullName evidence="1">Uncharacterized protein</fullName>
    </submittedName>
</protein>
<dbReference type="KEGG" id="xak:KIMC2_01880"/>
<dbReference type="AlphaFoldDB" id="A0AAU9CTD6"/>
<sequence>MSSNLIDGNDFRFSMVKPAKYYYWKCRDKNCGYRSKKHEGYLESSRYALDHSYKYIHPVEVFKK</sequence>
<name>A0AAU9CTD6_9LACO</name>
<dbReference type="Proteomes" id="UP001321804">
    <property type="component" value="Chromosome"/>
</dbReference>